<evidence type="ECO:0000256" key="3">
    <source>
        <dbReference type="HAMAP-Rule" id="MF_02219"/>
    </source>
</evidence>
<dbReference type="Pfam" id="PF00263">
    <property type="entry name" value="Secretin"/>
    <property type="match status" value="1"/>
</dbReference>
<dbReference type="InterPro" id="IPR050810">
    <property type="entry name" value="Bact_Secretion_Sys_Channel"/>
</dbReference>
<keyword evidence="3" id="KW-0811">Translocation</keyword>
<name>A0ABT0BVH9_9SPHN</name>
<evidence type="ECO:0000259" key="7">
    <source>
        <dbReference type="Pfam" id="PF03958"/>
    </source>
</evidence>
<feature type="compositionally biased region" description="Pro residues" evidence="5">
    <location>
        <begin position="292"/>
        <end position="305"/>
    </location>
</feature>
<reference evidence="8 9" key="1">
    <citation type="submission" date="2022-04" db="EMBL/GenBank/DDBJ databases">
        <title>Identification of a novel bacterium isolated from mangrove sediments.</title>
        <authorList>
            <person name="Pan X."/>
        </authorList>
    </citation>
    <scope>NUCLEOTIDE SEQUENCE [LARGE SCALE GENOMIC DNA]</scope>
    <source>
        <strain evidence="8 9">B2638</strain>
    </source>
</reference>
<dbReference type="InterPro" id="IPR038591">
    <property type="entry name" value="NolW-like_sf"/>
</dbReference>
<dbReference type="PANTHER" id="PTHR30332:SF5">
    <property type="entry name" value="SPI-1 TYPE 3 SECRETION SYSTEM SECRETIN"/>
    <property type="match status" value="1"/>
</dbReference>
<dbReference type="EMBL" id="JALHLG010000062">
    <property type="protein sequence ID" value="MCJ2189087.1"/>
    <property type="molecule type" value="Genomic_DNA"/>
</dbReference>
<dbReference type="InterPro" id="IPR004846">
    <property type="entry name" value="T2SS/T3SS_dom"/>
</dbReference>
<dbReference type="Pfam" id="PF03958">
    <property type="entry name" value="Secretin_N"/>
    <property type="match status" value="1"/>
</dbReference>
<keyword evidence="3" id="KW-0653">Protein transport</keyword>
<protein>
    <recommendedName>
        <fullName evidence="3">Type 3 secretion system secretin</fullName>
        <shortName evidence="3">T3SS secretin</shortName>
    </recommendedName>
</protein>
<dbReference type="Proteomes" id="UP001202281">
    <property type="component" value="Unassembled WGS sequence"/>
</dbReference>
<keyword evidence="2 3" id="KW-0732">Signal</keyword>
<dbReference type="PRINTS" id="PR01337">
    <property type="entry name" value="TYPE3OMGPROT"/>
</dbReference>
<comment type="caution">
    <text evidence="8">The sequence shown here is derived from an EMBL/GenBank/DDBJ whole genome shotgun (WGS) entry which is preliminary data.</text>
</comment>
<sequence length="617" mass="65997" precursor="true">MIHRTVVEAGIKTAVPALLAGLVLSATSAPAAEPPMPETAVGLVARDQPIADFLREFFAATGQRAAVDPQVTGKINGEFRGPPRQIWDKISRAFNLVAYYDGAIVSIYRADQVESRTIRTGGGQAASLERQVANAGIGDAHNRLKRASQDAVIATGVPRYLARVEDLASGLPRLHQAAMREIAPAGTARAHPADSMPDMIEPYELRVFYLRYARADDTVLNAGGRQIRVPGVGSTLSRVMGDGSPVTGGIVAGYGDLAVRQSQPRLGGRGLDAVPPDPSRAAPYEDEYLGLPPLPQRQRTPPPSRTPNAGPRIAIDPSLNALIVRDRPENMPAYEGLVQALDVRPQIVELEATIIDLNIDKLRELGFNWRIRSEGFNSVFGSDIVRRSGIPATDIANTGSVNNGLSLRGVIGSGREFIGRVNALAEEGAARIVSRPQLVTLSNVEAVFDRTRTFYVRVAGDRQVDLFNVTAGTVLRVNPHVLTEDGRPRIRMVIGVEDGTVLNSKVDDIPVVERASVNTQALINEGEGLLLGGLTVNAQYDAESGIPLLKDIPILGNLFKSSRKQRQRTERLFLITPRLIDLDTAAGLALPAAAPGNGLGMKPSAPLHTGAISKAKG</sequence>
<evidence type="ECO:0000256" key="4">
    <source>
        <dbReference type="RuleBase" id="RU004004"/>
    </source>
</evidence>
<organism evidence="8 9">
    <name type="scientific">Novosphingobium beihaiensis</name>
    <dbReference type="NCBI Taxonomy" id="2930389"/>
    <lineage>
        <taxon>Bacteria</taxon>
        <taxon>Pseudomonadati</taxon>
        <taxon>Pseudomonadota</taxon>
        <taxon>Alphaproteobacteria</taxon>
        <taxon>Sphingomonadales</taxon>
        <taxon>Sphingomonadaceae</taxon>
        <taxon>Novosphingobium</taxon>
    </lineage>
</organism>
<feature type="domain" description="Type II/III secretion system secretin-like" evidence="6">
    <location>
        <begin position="423"/>
        <end position="580"/>
    </location>
</feature>
<keyword evidence="3" id="KW-0472">Membrane</keyword>
<dbReference type="HAMAP" id="MF_02219">
    <property type="entry name" value="Type_III_secretin"/>
    <property type="match status" value="1"/>
</dbReference>
<feature type="chain" id="PRO_5044929488" description="Type 3 secretion system secretin" evidence="3">
    <location>
        <begin position="32"/>
        <end position="617"/>
    </location>
</feature>
<keyword evidence="9" id="KW-1185">Reference proteome</keyword>
<dbReference type="InterPro" id="IPR005644">
    <property type="entry name" value="NolW-like"/>
</dbReference>
<dbReference type="InterPro" id="IPR003522">
    <property type="entry name" value="T3SS_OM_pore_YscC"/>
</dbReference>
<accession>A0ABT0BVH9</accession>
<dbReference type="Gene3D" id="3.55.50.30">
    <property type="match status" value="1"/>
</dbReference>
<evidence type="ECO:0000256" key="5">
    <source>
        <dbReference type="SAM" id="MobiDB-lite"/>
    </source>
</evidence>
<keyword evidence="3" id="KW-0998">Cell outer membrane</keyword>
<feature type="region of interest" description="Disordered" evidence="5">
    <location>
        <begin position="264"/>
        <end position="312"/>
    </location>
</feature>
<evidence type="ECO:0000313" key="9">
    <source>
        <dbReference type="Proteomes" id="UP001202281"/>
    </source>
</evidence>
<keyword evidence="3 4" id="KW-0813">Transport</keyword>
<dbReference type="NCBIfam" id="TIGR02516">
    <property type="entry name" value="type_III_yscC"/>
    <property type="match status" value="1"/>
</dbReference>
<comment type="function">
    <text evidence="3">Component of the type III secretion system (T3SS), also called injectisome, which is used to inject bacterial effector proteins into eukaryotic host cells. Forms a ring-shaped multimeric structure with an apparent central pore in the outer membrane.</text>
</comment>
<gene>
    <name evidence="3 8" type="primary">sctC</name>
    <name evidence="8" type="ORF">MTR66_20020</name>
</gene>
<dbReference type="RefSeq" id="WP_243924274.1">
    <property type="nucleotide sequence ID" value="NZ_JALHLG010000062.1"/>
</dbReference>
<comment type="similarity">
    <text evidence="3">Belongs to the bacterial secretin family. T3SS SctC subfamily.</text>
</comment>
<proteinExistence type="inferred from homology"/>
<dbReference type="Gene3D" id="3.30.1370.120">
    <property type="match status" value="1"/>
</dbReference>
<comment type="subunit">
    <text evidence="3">The core secretion machinery of the T3SS is composed of approximately 20 different proteins, including cytoplasmic components, a base, an export apparatus and a needle. This subunit is part of the base, which anchors the injectisome in the bacterial cell envelope. Forms a stable homooligomeric complex.</text>
</comment>
<feature type="domain" description="NolW-like" evidence="7">
    <location>
        <begin position="206"/>
        <end position="346"/>
    </location>
</feature>
<evidence type="ECO:0000313" key="8">
    <source>
        <dbReference type="EMBL" id="MCJ2189087.1"/>
    </source>
</evidence>
<dbReference type="PANTHER" id="PTHR30332">
    <property type="entry name" value="PROBABLE GENERAL SECRETION PATHWAY PROTEIN D"/>
    <property type="match status" value="1"/>
</dbReference>
<evidence type="ECO:0000259" key="6">
    <source>
        <dbReference type="Pfam" id="PF00263"/>
    </source>
</evidence>
<evidence type="ECO:0000256" key="1">
    <source>
        <dbReference type="ARBA" id="ARBA00004442"/>
    </source>
</evidence>
<evidence type="ECO:0000256" key="2">
    <source>
        <dbReference type="ARBA" id="ARBA00022729"/>
    </source>
</evidence>
<feature type="signal peptide" evidence="3">
    <location>
        <begin position="1"/>
        <end position="31"/>
    </location>
</feature>
<comment type="subcellular location">
    <subcellularLocation>
        <location evidence="1 3 4">Cell outer membrane</location>
    </subcellularLocation>
</comment>